<dbReference type="PANTHER" id="PTHR35174:SF3">
    <property type="entry name" value="BLL7171 PROTEIN"/>
    <property type="match status" value="1"/>
</dbReference>
<gene>
    <name evidence="3" type="ORF">GETHLI_19660</name>
</gene>
<name>A0ABQ5QF50_9BACT</name>
<dbReference type="Gene3D" id="3.30.70.1060">
    <property type="entry name" value="Dimeric alpha+beta barrel"/>
    <property type="match status" value="1"/>
</dbReference>
<sequence length="146" mass="15960">MRVKGGMGPPRFDKEVPVQYMLLDYVREEGWTALTKVEQVTWLGAYKAYLEAMAEAGVLKHSLGLHPTASATTLRTVEGDLQVLDGPYADSKEQLGGFHLIEAPDLDAAIAWAARCPTVRHGVVEVRPVMNVDLATLIQQIQGSDT</sequence>
<comment type="caution">
    <text evidence="3">The sequence shown here is derived from an EMBL/GenBank/DDBJ whole genome shotgun (WGS) entry which is preliminary data.</text>
</comment>
<dbReference type="Proteomes" id="UP001165069">
    <property type="component" value="Unassembled WGS sequence"/>
</dbReference>
<accession>A0ABQ5QF50</accession>
<dbReference type="Pfam" id="PF03795">
    <property type="entry name" value="YCII"/>
    <property type="match status" value="1"/>
</dbReference>
<evidence type="ECO:0000313" key="4">
    <source>
        <dbReference type="Proteomes" id="UP001165069"/>
    </source>
</evidence>
<dbReference type="RefSeq" id="WP_285574567.1">
    <property type="nucleotide sequence ID" value="NZ_BSDE01000003.1"/>
</dbReference>
<keyword evidence="4" id="KW-1185">Reference proteome</keyword>
<dbReference type="EMBL" id="BSDE01000003">
    <property type="protein sequence ID" value="GLH73464.1"/>
    <property type="molecule type" value="Genomic_DNA"/>
</dbReference>
<organism evidence="3 4">
    <name type="scientific">Geothrix limicola</name>
    <dbReference type="NCBI Taxonomy" id="2927978"/>
    <lineage>
        <taxon>Bacteria</taxon>
        <taxon>Pseudomonadati</taxon>
        <taxon>Acidobacteriota</taxon>
        <taxon>Holophagae</taxon>
        <taxon>Holophagales</taxon>
        <taxon>Holophagaceae</taxon>
        <taxon>Geothrix</taxon>
    </lineage>
</organism>
<proteinExistence type="inferred from homology"/>
<dbReference type="InterPro" id="IPR005545">
    <property type="entry name" value="YCII"/>
</dbReference>
<reference evidence="3 4" key="1">
    <citation type="journal article" date="2023" name="Antonie Van Leeuwenhoek">
        <title>Mesoterricola silvestris gen. nov., sp. nov., Mesoterricola sediminis sp. nov., Geothrix oryzae sp. nov., Geothrix edaphica sp. nov., Geothrix rubra sp. nov., and Geothrix limicola sp. nov., six novel members of Acidobacteriota isolated from soils.</title>
        <authorList>
            <person name="Itoh H."/>
            <person name="Sugisawa Y."/>
            <person name="Mise K."/>
            <person name="Xu Z."/>
            <person name="Kuniyasu M."/>
            <person name="Ushijima N."/>
            <person name="Kawano K."/>
            <person name="Kobayashi E."/>
            <person name="Shiratori Y."/>
            <person name="Masuda Y."/>
            <person name="Senoo K."/>
        </authorList>
    </citation>
    <scope>NUCLEOTIDE SEQUENCE [LARGE SCALE GENOMIC DNA]</scope>
    <source>
        <strain evidence="3 4">Red804</strain>
    </source>
</reference>
<dbReference type="SUPFAM" id="SSF54909">
    <property type="entry name" value="Dimeric alpha+beta barrel"/>
    <property type="match status" value="1"/>
</dbReference>
<feature type="domain" description="YCII-related" evidence="2">
    <location>
        <begin position="20"/>
        <end position="131"/>
    </location>
</feature>
<dbReference type="InterPro" id="IPR011008">
    <property type="entry name" value="Dimeric_a/b-barrel"/>
</dbReference>
<evidence type="ECO:0000256" key="1">
    <source>
        <dbReference type="ARBA" id="ARBA00007689"/>
    </source>
</evidence>
<evidence type="ECO:0000259" key="2">
    <source>
        <dbReference type="Pfam" id="PF03795"/>
    </source>
</evidence>
<evidence type="ECO:0000313" key="3">
    <source>
        <dbReference type="EMBL" id="GLH73464.1"/>
    </source>
</evidence>
<dbReference type="PANTHER" id="PTHR35174">
    <property type="entry name" value="BLL7171 PROTEIN-RELATED"/>
    <property type="match status" value="1"/>
</dbReference>
<protein>
    <recommendedName>
        <fullName evidence="2">YCII-related domain-containing protein</fullName>
    </recommendedName>
</protein>
<comment type="similarity">
    <text evidence="1">Belongs to the YciI family.</text>
</comment>